<evidence type="ECO:0000313" key="2">
    <source>
        <dbReference type="Proteomes" id="UP001290455"/>
    </source>
</evidence>
<protein>
    <submittedName>
        <fullName evidence="1">Uncharacterized protein</fullName>
    </submittedName>
</protein>
<accession>A0ABU5J0P0</accession>
<dbReference type="Proteomes" id="UP001290455">
    <property type="component" value="Unassembled WGS sequence"/>
</dbReference>
<keyword evidence="2" id="KW-1185">Reference proteome</keyword>
<dbReference type="EMBL" id="JAXOFX010000009">
    <property type="protein sequence ID" value="MDZ5472971.1"/>
    <property type="molecule type" value="Genomic_DNA"/>
</dbReference>
<gene>
    <name evidence="1" type="ORF">SM124_14735</name>
</gene>
<sequence length="64" mass="7345">MTGVTSKQVGYVKTIDFIGTDGADYRFIFYQVTNDTDVLISQYKKDAEGNWESIRIDPFKCIQN</sequence>
<proteinExistence type="predicted"/>
<comment type="caution">
    <text evidence="1">The sequence shown here is derived from an EMBL/GenBank/DDBJ whole genome shotgun (WGS) entry which is preliminary data.</text>
</comment>
<evidence type="ECO:0000313" key="1">
    <source>
        <dbReference type="EMBL" id="MDZ5472971.1"/>
    </source>
</evidence>
<reference evidence="1 2" key="1">
    <citation type="submission" date="2023-11" db="EMBL/GenBank/DDBJ databases">
        <title>Bacillus jintuensis, isolated from a mudflat on the Beibu Gulf coast.</title>
        <authorList>
            <person name="Li M."/>
        </authorList>
    </citation>
    <scope>NUCLEOTIDE SEQUENCE [LARGE SCALE GENOMIC DNA]</scope>
    <source>
        <strain evidence="1 2">31A1R</strain>
    </source>
</reference>
<dbReference type="RefSeq" id="WP_322447265.1">
    <property type="nucleotide sequence ID" value="NZ_JAXOFX010000009.1"/>
</dbReference>
<name>A0ABU5J0P0_9BACI</name>
<organism evidence="1 2">
    <name type="scientific">Robertmurraya mangrovi</name>
    <dbReference type="NCBI Taxonomy" id="3098077"/>
    <lineage>
        <taxon>Bacteria</taxon>
        <taxon>Bacillati</taxon>
        <taxon>Bacillota</taxon>
        <taxon>Bacilli</taxon>
        <taxon>Bacillales</taxon>
        <taxon>Bacillaceae</taxon>
        <taxon>Robertmurraya</taxon>
    </lineage>
</organism>